<comment type="caution">
    <text evidence="5">The sequence shown here is derived from an EMBL/GenBank/DDBJ whole genome shotgun (WGS) entry which is preliminary data.</text>
</comment>
<evidence type="ECO:0000259" key="4">
    <source>
        <dbReference type="PROSITE" id="PS50234"/>
    </source>
</evidence>
<dbReference type="SUPFAM" id="SSF53300">
    <property type="entry name" value="vWA-like"/>
    <property type="match status" value="1"/>
</dbReference>
<feature type="chain" id="PRO_5045809279" description="VWFA domain-containing protein" evidence="3">
    <location>
        <begin position="28"/>
        <end position="859"/>
    </location>
</feature>
<keyword evidence="2" id="KW-0472">Membrane</keyword>
<dbReference type="PROSITE" id="PS50234">
    <property type="entry name" value="VWFA"/>
    <property type="match status" value="1"/>
</dbReference>
<dbReference type="Proteomes" id="UP001595645">
    <property type="component" value="Unassembled WGS sequence"/>
</dbReference>
<evidence type="ECO:0000313" key="6">
    <source>
        <dbReference type="Proteomes" id="UP001595645"/>
    </source>
</evidence>
<feature type="signal peptide" evidence="3">
    <location>
        <begin position="1"/>
        <end position="27"/>
    </location>
</feature>
<name>A0ABV7NPR4_9PSEU</name>
<feature type="region of interest" description="Disordered" evidence="1">
    <location>
        <begin position="829"/>
        <end position="859"/>
    </location>
</feature>
<dbReference type="EMBL" id="JBHRWK010000005">
    <property type="protein sequence ID" value="MFC3448401.1"/>
    <property type="molecule type" value="Genomic_DNA"/>
</dbReference>
<reference evidence="6" key="1">
    <citation type="journal article" date="2019" name="Int. J. Syst. Evol. Microbiol.">
        <title>The Global Catalogue of Microorganisms (GCM) 10K type strain sequencing project: providing services to taxonomists for standard genome sequencing and annotation.</title>
        <authorList>
            <consortium name="The Broad Institute Genomics Platform"/>
            <consortium name="The Broad Institute Genome Sequencing Center for Infectious Disease"/>
            <person name="Wu L."/>
            <person name="Ma J."/>
        </authorList>
    </citation>
    <scope>NUCLEOTIDE SEQUENCE [LARGE SCALE GENOMIC DNA]</scope>
    <source>
        <strain evidence="6">CGMCC 4.7676</strain>
    </source>
</reference>
<dbReference type="Gene3D" id="3.40.50.410">
    <property type="entry name" value="von Willebrand factor, type A domain"/>
    <property type="match status" value="1"/>
</dbReference>
<keyword evidence="6" id="KW-1185">Reference proteome</keyword>
<gene>
    <name evidence="5" type="ORF">ACFOSH_03060</name>
</gene>
<evidence type="ECO:0000256" key="2">
    <source>
        <dbReference type="SAM" id="Phobius"/>
    </source>
</evidence>
<accession>A0ABV7NPR4</accession>
<evidence type="ECO:0000256" key="1">
    <source>
        <dbReference type="SAM" id="MobiDB-lite"/>
    </source>
</evidence>
<feature type="domain" description="VWFA" evidence="4">
    <location>
        <begin position="49"/>
        <end position="276"/>
    </location>
</feature>
<dbReference type="InterPro" id="IPR002035">
    <property type="entry name" value="VWF_A"/>
</dbReference>
<keyword evidence="3" id="KW-0732">Signal</keyword>
<dbReference type="RefSeq" id="WP_378237066.1">
    <property type="nucleotide sequence ID" value="NZ_JBHRWK010000005.1"/>
</dbReference>
<feature type="compositionally biased region" description="Basic and acidic residues" evidence="1">
    <location>
        <begin position="829"/>
        <end position="839"/>
    </location>
</feature>
<keyword evidence="2" id="KW-1133">Transmembrane helix</keyword>
<organism evidence="5 6">
    <name type="scientific">Amycolatopsis speibonae</name>
    <dbReference type="NCBI Taxonomy" id="1450224"/>
    <lineage>
        <taxon>Bacteria</taxon>
        <taxon>Bacillati</taxon>
        <taxon>Actinomycetota</taxon>
        <taxon>Actinomycetes</taxon>
        <taxon>Pseudonocardiales</taxon>
        <taxon>Pseudonocardiaceae</taxon>
        <taxon>Amycolatopsis</taxon>
    </lineage>
</organism>
<dbReference type="InterPro" id="IPR036465">
    <property type="entry name" value="vWFA_dom_sf"/>
</dbReference>
<proteinExistence type="predicted"/>
<protein>
    <recommendedName>
        <fullName evidence="4">VWFA domain-containing protein</fullName>
    </recommendedName>
</protein>
<evidence type="ECO:0000313" key="5">
    <source>
        <dbReference type="EMBL" id="MFC3448401.1"/>
    </source>
</evidence>
<feature type="transmembrane region" description="Helical" evidence="2">
    <location>
        <begin position="649"/>
        <end position="670"/>
    </location>
</feature>
<feature type="region of interest" description="Disordered" evidence="1">
    <location>
        <begin position="451"/>
        <end position="470"/>
    </location>
</feature>
<sequence length="859" mass="90937">MTRFIRLLPVLLVFTLTTFSPVGSASAQNGPATAYSEVASCFTARGKLAVLALVDESKSLKSTDRDANRVDALVSMLRTLARYGSTGEGTPKKSIEVQLAGFGTSFAAGPWRELNPSTIGDLEGQAKGFAERDTANDTDFATALLGAQNEFVRKDAVSGTQPPCRLLLLFTDGMYELTTKNLERPYGGGASRTDLDAIVSRGKEFLCGPGQLTDQLREAGTAIVALGLASREQGFLQSIAERDAPGSHCGDSNSPPGKYVAVGGLEELRSAFDSAIAQALGGTPVPSPQPVTVCALASPADERCAQRFALDQSLREFHLLLKLGGPGIAVDVTPPKGNTVRLTADHRSPLTVGGAELTVSALTASDLVVDGRLPAAAPEWVGTWTVRFVDTGGTNPAAIAQSQLTVFGGLVPVIDPEAPEFQAGKRTDFRIRVTDTAGSPRTPADFVRSAKVSASLTDPQGKTEDIPVSPGAEGSYTAGFAMPDTTSSSVATLKVTLDVVTASGLRLQPRVVTRQVTVKPPSAYPTVTGALDLPPILDSGTTTGSLTITGGRGGKGCVWFTPRFTRIPPNTGAMATRFTPDATDPQRCVRVGPGQSTQVAVEVSPENVRSGVAQGEFTATLTADGESSRELNVPVRFQMDRPPDAVTQWALFVLIVVGGVLLPFVLLWLLNRWSARYLDPGQIRHAERDVEVTSIDVRDAATARPLREVLDVQSFSYLDGAPSERCKSFASGVLNFGRRIPVLPWALPHGTVRAGGAGVLTAAGGGRRKADWGRVGFDLGQTWVLVIDQVSPDTQGPLRGTLHLFVTDFHIGAKLGRLLEAVEREVPAEVRNSADRIQPRETGPIPDSEPEPEPFIPPK</sequence>
<keyword evidence="2" id="KW-0812">Transmembrane</keyword>
<evidence type="ECO:0000256" key="3">
    <source>
        <dbReference type="SAM" id="SignalP"/>
    </source>
</evidence>